<dbReference type="InterPro" id="IPR036047">
    <property type="entry name" value="F-box-like_dom_sf"/>
</dbReference>
<proteinExistence type="predicted"/>
<dbReference type="SUPFAM" id="SSF81383">
    <property type="entry name" value="F-box domain"/>
    <property type="match status" value="1"/>
</dbReference>
<dbReference type="SMART" id="SM00256">
    <property type="entry name" value="FBOX"/>
    <property type="match status" value="1"/>
</dbReference>
<feature type="compositionally biased region" description="Basic and acidic residues" evidence="1">
    <location>
        <begin position="605"/>
        <end position="624"/>
    </location>
</feature>
<evidence type="ECO:0000313" key="3">
    <source>
        <dbReference type="EMBL" id="KAJ4394676.1"/>
    </source>
</evidence>
<evidence type="ECO:0000256" key="1">
    <source>
        <dbReference type="SAM" id="MobiDB-lite"/>
    </source>
</evidence>
<feature type="region of interest" description="Disordered" evidence="1">
    <location>
        <begin position="421"/>
        <end position="440"/>
    </location>
</feature>
<dbReference type="Pfam" id="PF00646">
    <property type="entry name" value="F-box"/>
    <property type="match status" value="1"/>
</dbReference>
<dbReference type="EMBL" id="JAPEVB010000002">
    <property type="protein sequence ID" value="KAJ4394676.1"/>
    <property type="molecule type" value="Genomic_DNA"/>
</dbReference>
<dbReference type="AlphaFoldDB" id="A0A9W9CZK4"/>
<dbReference type="Gene3D" id="1.20.1280.50">
    <property type="match status" value="1"/>
</dbReference>
<reference evidence="3" key="1">
    <citation type="submission" date="2022-10" db="EMBL/GenBank/DDBJ databases">
        <title>Tapping the CABI collections for fungal endophytes: first genome assemblies for Collariella, Neodidymelliopsis, Ascochyta clinopodiicola, Didymella pomorum, Didymosphaeria variabile, Neocosmospora piperis and Neocucurbitaria cava.</title>
        <authorList>
            <person name="Hill R."/>
        </authorList>
    </citation>
    <scope>NUCLEOTIDE SEQUENCE</scope>
    <source>
        <strain evidence="3">IMI 355082</strain>
    </source>
</reference>
<evidence type="ECO:0000259" key="2">
    <source>
        <dbReference type="PROSITE" id="PS50181"/>
    </source>
</evidence>
<dbReference type="Proteomes" id="UP001140453">
    <property type="component" value="Unassembled WGS sequence"/>
</dbReference>
<evidence type="ECO:0000313" key="4">
    <source>
        <dbReference type="Proteomes" id="UP001140453"/>
    </source>
</evidence>
<feature type="region of interest" description="Disordered" evidence="1">
    <location>
        <begin position="599"/>
        <end position="630"/>
    </location>
</feature>
<name>A0A9W9CZK4_9PEZI</name>
<dbReference type="PROSITE" id="PS50181">
    <property type="entry name" value="FBOX"/>
    <property type="match status" value="1"/>
</dbReference>
<feature type="domain" description="F-box" evidence="2">
    <location>
        <begin position="1"/>
        <end position="47"/>
    </location>
</feature>
<dbReference type="OrthoDB" id="5334391at2759"/>
<sequence>MEIINLPHDLFLLIVARLSSRTVVLCRRVSKGWNNVFTDQDLNLQLLKDRFPRCRELRLAYAAAVAAATTTTADRCSTIASVALVPAPPESLSTLERINGILESSNEIQGQDWASTFASVASRYHHLRTATPRSISKIRLGTTGRDKYRFYGVATWDRYLRLDDKTAPFHYPDPSWCYAQEEGLLVFHVHPDDIEDSPRTYVYPWRLLDLETGEKVEVAFPHDDERVVRRVRLAAGVLVFEWCERLAYHQLNDREECHRHYVTAFDIVRNTTSSPSSNTGTWDTIQRAEWKLHFLGLPLNHTDRFLSTHTATHYAVYVWQPNRSPWGEDDPIESVIVWDISSSTEPPRIVRRMTWPVLAFYGVRQRATPRLRCLGMDERNIFFVEEEHRWAQGGHSSLSPPRVHLVKTTGVPVIPGPVKWQASHEHTADQNGAPSEDEDDIVTHGPPWLDKCGANGDVNLSFCSRLDKPSYFHSTDASCTSSGGSPGIWNGFLPGSRTPNFTQEIRAAINASPTRWPGWAPCWRHEEFPYLTVSEMVDFKAGVWVTARHCFMLETLSVHARPSLSIRGPGVGSSAASSVKSASTVQEIDAGLTQSVNTRLNGKLKAGENDKRKGGRERSVRGGEDEMGGDDEVQFADEMWDRLLGKGFICGDERWLIGEDREGSITIVRF</sequence>
<protein>
    <recommendedName>
        <fullName evidence="2">F-box domain-containing protein</fullName>
    </recommendedName>
</protein>
<organism evidence="3 4">
    <name type="scientific">Gnomoniopsis smithogilvyi</name>
    <dbReference type="NCBI Taxonomy" id="1191159"/>
    <lineage>
        <taxon>Eukaryota</taxon>
        <taxon>Fungi</taxon>
        <taxon>Dikarya</taxon>
        <taxon>Ascomycota</taxon>
        <taxon>Pezizomycotina</taxon>
        <taxon>Sordariomycetes</taxon>
        <taxon>Sordariomycetidae</taxon>
        <taxon>Diaporthales</taxon>
        <taxon>Gnomoniaceae</taxon>
        <taxon>Gnomoniopsis</taxon>
    </lineage>
</organism>
<comment type="caution">
    <text evidence="3">The sequence shown here is derived from an EMBL/GenBank/DDBJ whole genome shotgun (WGS) entry which is preliminary data.</text>
</comment>
<dbReference type="InterPro" id="IPR001810">
    <property type="entry name" value="F-box_dom"/>
</dbReference>
<keyword evidence="4" id="KW-1185">Reference proteome</keyword>
<accession>A0A9W9CZK4</accession>
<gene>
    <name evidence="3" type="ORF">N0V93_003895</name>
</gene>